<keyword evidence="4" id="KW-0539">Nucleus</keyword>
<gene>
    <name evidence="7" type="ORF">LTR62_001183</name>
</gene>
<organism evidence="7 8">
    <name type="scientific">Meristemomyces frigidus</name>
    <dbReference type="NCBI Taxonomy" id="1508187"/>
    <lineage>
        <taxon>Eukaryota</taxon>
        <taxon>Fungi</taxon>
        <taxon>Dikarya</taxon>
        <taxon>Ascomycota</taxon>
        <taxon>Pezizomycotina</taxon>
        <taxon>Dothideomycetes</taxon>
        <taxon>Dothideomycetidae</taxon>
        <taxon>Mycosphaerellales</taxon>
        <taxon>Teratosphaeriaceae</taxon>
        <taxon>Meristemomyces</taxon>
    </lineage>
</organism>
<evidence type="ECO:0000256" key="1">
    <source>
        <dbReference type="ARBA" id="ARBA00004123"/>
    </source>
</evidence>
<dbReference type="InterPro" id="IPR008501">
    <property type="entry name" value="THOC7/Mft1"/>
</dbReference>
<dbReference type="PANTHER" id="PTHR23405">
    <property type="entry name" value="MAINTENANCE OF KILLER 16 MAK16 PROTEIN-RELATED"/>
    <property type="match status" value="1"/>
</dbReference>
<dbReference type="PANTHER" id="PTHR23405:SF5">
    <property type="entry name" value="THO COMPLEX SUBUNIT 7 HOMOLOG"/>
    <property type="match status" value="1"/>
</dbReference>
<evidence type="ECO:0000256" key="3">
    <source>
        <dbReference type="ARBA" id="ARBA00023054"/>
    </source>
</evidence>
<evidence type="ECO:0000256" key="6">
    <source>
        <dbReference type="SAM" id="MobiDB-lite"/>
    </source>
</evidence>
<feature type="compositionally biased region" description="Acidic residues" evidence="6">
    <location>
        <begin position="264"/>
        <end position="278"/>
    </location>
</feature>
<name>A0AAN7YID2_9PEZI</name>
<evidence type="ECO:0000256" key="2">
    <source>
        <dbReference type="ARBA" id="ARBA00006482"/>
    </source>
</evidence>
<dbReference type="GO" id="GO:0006406">
    <property type="term" value="P:mRNA export from nucleus"/>
    <property type="evidence" value="ECO:0007669"/>
    <property type="project" value="TreeGrafter"/>
</dbReference>
<evidence type="ECO:0000256" key="4">
    <source>
        <dbReference type="ARBA" id="ARBA00023242"/>
    </source>
</evidence>
<proteinExistence type="inferred from homology"/>
<feature type="coiled-coil region" evidence="5">
    <location>
        <begin position="150"/>
        <end position="234"/>
    </location>
</feature>
<evidence type="ECO:0000256" key="5">
    <source>
        <dbReference type="SAM" id="Coils"/>
    </source>
</evidence>
<dbReference type="GO" id="GO:0006397">
    <property type="term" value="P:mRNA processing"/>
    <property type="evidence" value="ECO:0007669"/>
    <property type="project" value="InterPro"/>
</dbReference>
<dbReference type="Proteomes" id="UP001310890">
    <property type="component" value="Unassembled WGS sequence"/>
</dbReference>
<accession>A0AAN7YID2</accession>
<sequence length="397" mass="43958">MLQMLGLHRSQLSSREVDLIPSQTGVEQRDLIATTTMAAENALKYHYGVVPEQSQEDALHAIRLLAVEEKAFSRVQRSLLGKDSLLRKYPHQLPSPPPEGQDGAIVEPLDPSGEAFKRQQFREEVLLDFASLESSILRIQLIHSSNRRERERYATEKNKITDEAQAVRDNTLELRVELEEAQQVRERRKEYDQLASKILDDKRLMSREQCQTEITTLEKEIEELQQESAEVDTAWISRRAQFDRVVAEGESMVRLIKGIRDEPEQMEDEEDDEMDDGQGDNGTRGESSRMGTPGADGRTPMRGDGGETPMLGTVADLGTGDDTLARPVNRFLEVEGSTRPSSGAASPSRLATVVDIDMTETAGDATMALSQASTGIEALASQGVEAAGDATEVMDET</sequence>
<dbReference type="AlphaFoldDB" id="A0AAN7YID2"/>
<dbReference type="GO" id="GO:0000445">
    <property type="term" value="C:THO complex part of transcription export complex"/>
    <property type="evidence" value="ECO:0007669"/>
    <property type="project" value="InterPro"/>
</dbReference>
<dbReference type="Pfam" id="PF05615">
    <property type="entry name" value="THOC7"/>
    <property type="match status" value="1"/>
</dbReference>
<comment type="similarity">
    <text evidence="2">Belongs to the THOC7 family.</text>
</comment>
<evidence type="ECO:0000313" key="8">
    <source>
        <dbReference type="Proteomes" id="UP001310890"/>
    </source>
</evidence>
<keyword evidence="3 5" id="KW-0175">Coiled coil</keyword>
<comment type="caution">
    <text evidence="7">The sequence shown here is derived from an EMBL/GenBank/DDBJ whole genome shotgun (WGS) entry which is preliminary data.</text>
</comment>
<evidence type="ECO:0000313" key="7">
    <source>
        <dbReference type="EMBL" id="KAK5115524.1"/>
    </source>
</evidence>
<feature type="region of interest" description="Disordered" evidence="6">
    <location>
        <begin position="88"/>
        <end position="110"/>
    </location>
</feature>
<protein>
    <submittedName>
        <fullName evidence="7">Uncharacterized protein</fullName>
    </submittedName>
</protein>
<reference evidence="7" key="1">
    <citation type="submission" date="2023-08" db="EMBL/GenBank/DDBJ databases">
        <title>Black Yeasts Isolated from many extreme environments.</title>
        <authorList>
            <person name="Coleine C."/>
            <person name="Stajich J.E."/>
            <person name="Selbmann L."/>
        </authorList>
    </citation>
    <scope>NUCLEOTIDE SEQUENCE</scope>
    <source>
        <strain evidence="7">CCFEE 5401</strain>
    </source>
</reference>
<dbReference type="EMBL" id="JAVRRL010000012">
    <property type="protein sequence ID" value="KAK5115524.1"/>
    <property type="molecule type" value="Genomic_DNA"/>
</dbReference>
<feature type="region of interest" description="Disordered" evidence="6">
    <location>
        <begin position="257"/>
        <end position="325"/>
    </location>
</feature>
<comment type="subcellular location">
    <subcellularLocation>
        <location evidence="1">Nucleus</location>
    </subcellularLocation>
</comment>